<dbReference type="InterPro" id="IPR036249">
    <property type="entry name" value="Thioredoxin-like_sf"/>
</dbReference>
<dbReference type="InterPro" id="IPR017937">
    <property type="entry name" value="Thioredoxin_CS"/>
</dbReference>
<dbReference type="InParanoid" id="A0A423W4A0"/>
<dbReference type="PRINTS" id="PR00421">
    <property type="entry name" value="THIOREDOXIN"/>
</dbReference>
<comment type="similarity">
    <text evidence="1">Belongs to the thioredoxin family.</text>
</comment>
<dbReference type="PROSITE" id="PS51352">
    <property type="entry name" value="THIOREDOXIN_2"/>
    <property type="match status" value="1"/>
</dbReference>
<dbReference type="InterPro" id="IPR013766">
    <property type="entry name" value="Thioredoxin_domain"/>
</dbReference>
<reference evidence="4 5" key="1">
    <citation type="submission" date="2015-09" db="EMBL/GenBank/DDBJ databases">
        <title>Host preference determinants of Valsa canker pathogens revealed by comparative genomics.</title>
        <authorList>
            <person name="Yin Z."/>
            <person name="Huang L."/>
        </authorList>
    </citation>
    <scope>NUCLEOTIDE SEQUENCE [LARGE SCALE GENOMIC DNA]</scope>
    <source>
        <strain evidence="4 5">SXYLt</strain>
    </source>
</reference>
<sequence>MALHHISTSSELSSLHEQYSYVVVDCYADWCGPCRAIAPVYEKIAEIRSLPGHLAFAKLNVDDGDGELAGELGVSAMPTFLFFEDGSPVEVNGVHKLLGADMTALDSATASLHELATQRQAGGA</sequence>
<gene>
    <name evidence="4" type="ORF">VPNG_08577</name>
</gene>
<evidence type="ECO:0000313" key="4">
    <source>
        <dbReference type="EMBL" id="ROV98154.1"/>
    </source>
</evidence>
<evidence type="ECO:0000259" key="3">
    <source>
        <dbReference type="PROSITE" id="PS51352"/>
    </source>
</evidence>
<dbReference type="PROSITE" id="PS00194">
    <property type="entry name" value="THIOREDOXIN_1"/>
    <property type="match status" value="1"/>
</dbReference>
<evidence type="ECO:0000256" key="2">
    <source>
        <dbReference type="ARBA" id="ARBA00023157"/>
    </source>
</evidence>
<feature type="domain" description="Thioredoxin" evidence="3">
    <location>
        <begin position="1"/>
        <end position="117"/>
    </location>
</feature>
<protein>
    <recommendedName>
        <fullName evidence="3">Thioredoxin domain-containing protein</fullName>
    </recommendedName>
</protein>
<organism evidence="4 5">
    <name type="scientific">Cytospora leucostoma</name>
    <dbReference type="NCBI Taxonomy" id="1230097"/>
    <lineage>
        <taxon>Eukaryota</taxon>
        <taxon>Fungi</taxon>
        <taxon>Dikarya</taxon>
        <taxon>Ascomycota</taxon>
        <taxon>Pezizomycotina</taxon>
        <taxon>Sordariomycetes</taxon>
        <taxon>Sordariomycetidae</taxon>
        <taxon>Diaporthales</taxon>
        <taxon>Cytosporaceae</taxon>
        <taxon>Cytospora</taxon>
    </lineage>
</organism>
<dbReference type="STRING" id="1230097.A0A423W4A0"/>
<keyword evidence="2" id="KW-1015">Disulfide bond</keyword>
<dbReference type="OrthoDB" id="10263751at2759"/>
<dbReference type="Proteomes" id="UP000285146">
    <property type="component" value="Unassembled WGS sequence"/>
</dbReference>
<dbReference type="EMBL" id="LKEB01000062">
    <property type="protein sequence ID" value="ROV98154.1"/>
    <property type="molecule type" value="Genomic_DNA"/>
</dbReference>
<evidence type="ECO:0000256" key="1">
    <source>
        <dbReference type="ARBA" id="ARBA00008987"/>
    </source>
</evidence>
<dbReference type="CDD" id="cd02947">
    <property type="entry name" value="TRX_family"/>
    <property type="match status" value="1"/>
</dbReference>
<accession>A0A423W4A0</accession>
<comment type="caution">
    <text evidence="4">The sequence shown here is derived from an EMBL/GenBank/DDBJ whole genome shotgun (WGS) entry which is preliminary data.</text>
</comment>
<name>A0A423W4A0_9PEZI</name>
<proteinExistence type="inferred from homology"/>
<keyword evidence="5" id="KW-1185">Reference proteome</keyword>
<dbReference type="Pfam" id="PF00085">
    <property type="entry name" value="Thioredoxin"/>
    <property type="match status" value="1"/>
</dbReference>
<dbReference type="PANTHER" id="PTHR46115">
    <property type="entry name" value="THIOREDOXIN-LIKE PROTEIN 1"/>
    <property type="match status" value="1"/>
</dbReference>
<dbReference type="AlphaFoldDB" id="A0A423W4A0"/>
<evidence type="ECO:0000313" key="5">
    <source>
        <dbReference type="Proteomes" id="UP000285146"/>
    </source>
</evidence>
<dbReference type="SUPFAM" id="SSF52833">
    <property type="entry name" value="Thioredoxin-like"/>
    <property type="match status" value="1"/>
</dbReference>
<dbReference type="Gene3D" id="3.40.30.10">
    <property type="entry name" value="Glutaredoxin"/>
    <property type="match status" value="1"/>
</dbReference>